<name>A0A2Z7CNP3_9LAMI</name>
<dbReference type="GO" id="GO:0003677">
    <property type="term" value="F:DNA binding"/>
    <property type="evidence" value="ECO:0007669"/>
    <property type="project" value="UniProtKB-KW"/>
</dbReference>
<evidence type="ECO:0000259" key="24">
    <source>
        <dbReference type="Pfam" id="PF00136"/>
    </source>
</evidence>
<dbReference type="OrthoDB" id="2414538at2759"/>
<evidence type="ECO:0000256" key="5">
    <source>
        <dbReference type="ARBA" id="ARBA00022679"/>
    </source>
</evidence>
<evidence type="ECO:0000313" key="28">
    <source>
        <dbReference type="EMBL" id="KZV47577.1"/>
    </source>
</evidence>
<evidence type="ECO:0000256" key="12">
    <source>
        <dbReference type="ARBA" id="ARBA00022833"/>
    </source>
</evidence>
<dbReference type="InterPro" id="IPR017964">
    <property type="entry name" value="DNA-dir_DNA_pol_B_CS"/>
</dbReference>
<evidence type="ECO:0000256" key="18">
    <source>
        <dbReference type="ARBA" id="ARBA00023242"/>
    </source>
</evidence>
<organism evidence="28 29">
    <name type="scientific">Dorcoceras hygrometricum</name>
    <dbReference type="NCBI Taxonomy" id="472368"/>
    <lineage>
        <taxon>Eukaryota</taxon>
        <taxon>Viridiplantae</taxon>
        <taxon>Streptophyta</taxon>
        <taxon>Embryophyta</taxon>
        <taxon>Tracheophyta</taxon>
        <taxon>Spermatophyta</taxon>
        <taxon>Magnoliopsida</taxon>
        <taxon>eudicotyledons</taxon>
        <taxon>Gunneridae</taxon>
        <taxon>Pentapetalae</taxon>
        <taxon>asterids</taxon>
        <taxon>lamiids</taxon>
        <taxon>Lamiales</taxon>
        <taxon>Gesneriaceae</taxon>
        <taxon>Didymocarpoideae</taxon>
        <taxon>Trichosporeae</taxon>
        <taxon>Loxocarpinae</taxon>
        <taxon>Dorcoceras</taxon>
    </lineage>
</organism>
<dbReference type="GO" id="GO:0000166">
    <property type="term" value="F:nucleotide binding"/>
    <property type="evidence" value="ECO:0007669"/>
    <property type="project" value="InterPro"/>
</dbReference>
<accession>A0A2Z7CNP3</accession>
<keyword evidence="9 22" id="KW-0479">Metal-binding</keyword>
<dbReference type="InterPro" id="IPR023211">
    <property type="entry name" value="DNA_pol_palm_dom_sf"/>
</dbReference>
<dbReference type="NCBIfam" id="TIGR00592">
    <property type="entry name" value="pol2"/>
    <property type="match status" value="1"/>
</dbReference>
<dbReference type="InterPro" id="IPR056435">
    <property type="entry name" value="DPOD/Z_N"/>
</dbReference>
<keyword evidence="7 22" id="KW-0235">DNA replication</keyword>
<feature type="domain" description="DNA-directed DNA polymerase family B exonuclease" evidence="25">
    <location>
        <begin position="227"/>
        <end position="371"/>
    </location>
</feature>
<reference evidence="28 29" key="1">
    <citation type="journal article" date="2015" name="Proc. Natl. Acad. Sci. U.S.A.">
        <title>The resurrection genome of Boea hygrometrica: A blueprint for survival of dehydration.</title>
        <authorList>
            <person name="Xiao L."/>
            <person name="Yang G."/>
            <person name="Zhang L."/>
            <person name="Yang X."/>
            <person name="Zhao S."/>
            <person name="Ji Z."/>
            <person name="Zhou Q."/>
            <person name="Hu M."/>
            <person name="Wang Y."/>
            <person name="Chen M."/>
            <person name="Xu Y."/>
            <person name="Jin H."/>
            <person name="Xiao X."/>
            <person name="Hu G."/>
            <person name="Bao F."/>
            <person name="Hu Y."/>
            <person name="Wan P."/>
            <person name="Li L."/>
            <person name="Deng X."/>
            <person name="Kuang T."/>
            <person name="Xiang C."/>
            <person name="Zhu J.K."/>
            <person name="Oliver M.J."/>
            <person name="He Y."/>
        </authorList>
    </citation>
    <scope>NUCLEOTIDE SEQUENCE [LARGE SCALE GENOMIC DNA]</scope>
    <source>
        <strain evidence="29">cv. XS01</strain>
    </source>
</reference>
<comment type="subunit">
    <text evidence="21">Heterodimer with subunits of 125 kDa and 50 kDa. The 125 kDa subunit contains the polymerase active site and most likely the active site for the 3'-5' exonuclease activity.</text>
</comment>
<evidence type="ECO:0000256" key="22">
    <source>
        <dbReference type="RuleBase" id="RU000442"/>
    </source>
</evidence>
<evidence type="ECO:0000256" key="8">
    <source>
        <dbReference type="ARBA" id="ARBA00022722"/>
    </source>
</evidence>
<evidence type="ECO:0000256" key="16">
    <source>
        <dbReference type="ARBA" id="ARBA00023014"/>
    </source>
</evidence>
<keyword evidence="16 22" id="KW-0411">Iron-sulfur</keyword>
<comment type="function">
    <text evidence="20">This polymerase possesses two enzymatic activities: DNA synthesis (polymerase) and an exonucleolytic activity that degrades single-stranded DNA in the 3'- to 5'-direction.</text>
</comment>
<evidence type="ECO:0000313" key="29">
    <source>
        <dbReference type="Proteomes" id="UP000250235"/>
    </source>
</evidence>
<dbReference type="EC" id="2.7.7.7" evidence="22"/>
<dbReference type="GO" id="GO:0008270">
    <property type="term" value="F:zinc ion binding"/>
    <property type="evidence" value="ECO:0007669"/>
    <property type="project" value="UniProtKB-KW"/>
</dbReference>
<keyword evidence="5 22" id="KW-0808">Transferase</keyword>
<dbReference type="Gene3D" id="3.90.1600.10">
    <property type="entry name" value="Palm domain of DNA polymerase"/>
    <property type="match status" value="1"/>
</dbReference>
<keyword evidence="8" id="KW-0540">Nuclease</keyword>
<gene>
    <name evidence="28" type="ORF">F511_12846</name>
</gene>
<dbReference type="GO" id="GO:0006287">
    <property type="term" value="P:base-excision repair, gap-filling"/>
    <property type="evidence" value="ECO:0007669"/>
    <property type="project" value="TreeGrafter"/>
</dbReference>
<dbReference type="Gene3D" id="1.10.132.60">
    <property type="entry name" value="DNA polymerase family B, C-terminal domain"/>
    <property type="match status" value="1"/>
</dbReference>
<evidence type="ECO:0000259" key="26">
    <source>
        <dbReference type="Pfam" id="PF14260"/>
    </source>
</evidence>
<dbReference type="FunFam" id="1.10.132.60:FF:000001">
    <property type="entry name" value="DNA polymerase"/>
    <property type="match status" value="1"/>
</dbReference>
<dbReference type="InterPro" id="IPR043502">
    <property type="entry name" value="DNA/RNA_pol_sf"/>
</dbReference>
<feature type="domain" description="DNA polymerase delta/zeta catalytic subunit N-terminal" evidence="27">
    <location>
        <begin position="129"/>
        <end position="204"/>
    </location>
</feature>
<evidence type="ECO:0000256" key="2">
    <source>
        <dbReference type="ARBA" id="ARBA00004123"/>
    </source>
</evidence>
<dbReference type="Pfam" id="PF00136">
    <property type="entry name" value="DNA_pol_B"/>
    <property type="match status" value="1"/>
</dbReference>
<dbReference type="InterPro" id="IPR042087">
    <property type="entry name" value="DNA_pol_B_thumb"/>
</dbReference>
<evidence type="ECO:0000256" key="20">
    <source>
        <dbReference type="ARBA" id="ARBA00060059"/>
    </source>
</evidence>
<dbReference type="InterPro" id="IPR036397">
    <property type="entry name" value="RNaseH_sf"/>
</dbReference>
<dbReference type="GO" id="GO:0043625">
    <property type="term" value="C:delta DNA polymerase complex"/>
    <property type="evidence" value="ECO:0007669"/>
    <property type="project" value="TreeGrafter"/>
</dbReference>
<sequence>MSSNGNTRKRGAPPPVPAATPSPSLKQQAVMEEEELDEDVFLEETLLHYEEEENQRRAVAERLAKWKRPVISQSYLSQSQNVVFQQLEIDYIIGDSHKELLPNSSGPAAILRIFGVTKEGLSVCCHVHGFEPYFYISCPPGMGPDDISRFHQILEGRMRESNRNSKVPKFVRRIELVQRRSIMYYQQQSCQAFLKIVVALPTMVTSCRGILDRGIQIDGLGMKSFMTYESNVLFALRFMIDCNIVGDMDCFKHFFSFTGALSFSDLISHVPEGEYSKMAPFRILSFDIECAGRKGHFPEPTHDPVIQVANLLTLQGSDQPLIRNVMTLKSCSPIVGVDVMSFDTEKEVLLAWRDFVREVDPDIIIGYNICKLQYGTRESKEVLIEGRVQFDLLQAFGSLSVMCEYFLLFIPLHFGQVMQRDYKLSSYSLNSVSAHFLNEQKEDVHHSIISDLQNGNSETRRRLAVYCLKDAYLPQRLLDKLMFIYNYVEMARVTGVPISFLLSRGQSIKVLSQLLRKAKQKNLVIPNVKQAGSEQGTFEGATVLEARAGFYEKPIATLDFASLYPSIMMAYNLCYCTLVTPEDIRRLNLPPECVNKTPSGETFVKQNLQKGILPEILEELLAARKRAKADLKEAKDPLEKAVLDGRQLALKISANSVYGFTGATVGQLPCLEISSSVTSYGRQMIEHTKKLVEDKFIIPEGYKNNAEVIYGDTDSVMVQFGVSSVDEAMNLGREAAEHISGTFIKPIKLEFEKVYYPYLLISKKRYAGLYWTNPNKFDKMDTKGIETVRRDNCLLVKNLVSESLNKILIDRDIPGAVQYVKSTISDLLMNRMDLSLLVITKGLTKTGDDYEVKAAHVELAERMRKRDAATAPNVGDRVPYVIIKAAKGAKAYERSEDPIYVLDNNIPIDPHYYLENQISKPLLRIFEPILKNASKELLQGSHTRSISISTPSNSGIMKFAKKQLSCIGCKALISNSDNTLCLHCKGREAELYCKSVANVAELEQLFGRLWTQCQECQGSLHQDVLCTRFLEQCMTRAICESVTLSLFTKTEESLLWPILLLKGTGGHAGVSVSGNERSQGFDMQSNVWIYGLIPPTPSLLMLYEMFIMVSCSIWNFSFTVAELEQLFGRLWTQCQECQGSLHQDVLCTSRDCPIFYRRKKAQKDMAEAKLQLDRWSF</sequence>
<dbReference type="PANTHER" id="PTHR10322">
    <property type="entry name" value="DNA POLYMERASE CATALYTIC SUBUNIT"/>
    <property type="match status" value="1"/>
</dbReference>
<dbReference type="CDD" id="cd05777">
    <property type="entry name" value="DNA_polB_delta_exo"/>
    <property type="match status" value="1"/>
</dbReference>
<dbReference type="FunFam" id="3.30.342.10:FF:000007">
    <property type="entry name" value="DNA polymerase"/>
    <property type="match status" value="1"/>
</dbReference>
<dbReference type="PROSITE" id="PS00116">
    <property type="entry name" value="DNA_POLYMERASE_B"/>
    <property type="match status" value="1"/>
</dbReference>
<evidence type="ECO:0000256" key="14">
    <source>
        <dbReference type="ARBA" id="ARBA00022932"/>
    </source>
</evidence>
<dbReference type="InterPro" id="IPR006133">
    <property type="entry name" value="DNA-dir_DNA_pol_B_exonuc"/>
</dbReference>
<comment type="similarity">
    <text evidence="3 22">Belongs to the DNA polymerase type-B family.</text>
</comment>
<evidence type="ECO:0000256" key="6">
    <source>
        <dbReference type="ARBA" id="ARBA00022695"/>
    </source>
</evidence>
<evidence type="ECO:0000256" key="21">
    <source>
        <dbReference type="ARBA" id="ARBA00065328"/>
    </source>
</evidence>
<evidence type="ECO:0000256" key="4">
    <source>
        <dbReference type="ARBA" id="ARBA00022485"/>
    </source>
</evidence>
<dbReference type="GO" id="GO:0006297">
    <property type="term" value="P:nucleotide-excision repair, DNA gap filling"/>
    <property type="evidence" value="ECO:0007669"/>
    <property type="project" value="TreeGrafter"/>
</dbReference>
<dbReference type="Gene3D" id="1.10.287.690">
    <property type="entry name" value="Helix hairpin bin"/>
    <property type="match status" value="1"/>
</dbReference>
<dbReference type="InterPro" id="IPR006172">
    <property type="entry name" value="DNA-dir_DNA_pol_B"/>
</dbReference>
<dbReference type="AlphaFoldDB" id="A0A2Z7CNP3"/>
<dbReference type="GO" id="GO:0003887">
    <property type="term" value="F:DNA-directed DNA polymerase activity"/>
    <property type="evidence" value="ECO:0007669"/>
    <property type="project" value="UniProtKB-KW"/>
</dbReference>
<dbReference type="SMART" id="SM00486">
    <property type="entry name" value="POLBc"/>
    <property type="match status" value="1"/>
</dbReference>
<dbReference type="FunFam" id="1.10.287.690:FF:000001">
    <property type="entry name" value="DNA polymerase"/>
    <property type="match status" value="1"/>
</dbReference>
<dbReference type="GO" id="GO:0051539">
    <property type="term" value="F:4 iron, 4 sulfur cluster binding"/>
    <property type="evidence" value="ECO:0007669"/>
    <property type="project" value="UniProtKB-KW"/>
</dbReference>
<evidence type="ECO:0000256" key="23">
    <source>
        <dbReference type="SAM" id="MobiDB-lite"/>
    </source>
</evidence>
<protein>
    <recommendedName>
        <fullName evidence="22">DNA polymerase</fullName>
        <ecNumber evidence="22">2.7.7.7</ecNumber>
    </recommendedName>
</protein>
<keyword evidence="12 22" id="KW-0862">Zinc</keyword>
<evidence type="ECO:0000259" key="27">
    <source>
        <dbReference type="Pfam" id="PF24055"/>
    </source>
</evidence>
<dbReference type="InterPro" id="IPR012337">
    <property type="entry name" value="RNaseH-like_sf"/>
</dbReference>
<keyword evidence="17 22" id="KW-0238">DNA-binding</keyword>
<evidence type="ECO:0000256" key="15">
    <source>
        <dbReference type="ARBA" id="ARBA00023004"/>
    </source>
</evidence>
<dbReference type="Gene3D" id="3.30.342.10">
    <property type="entry name" value="DNA Polymerase, chain B, domain 1"/>
    <property type="match status" value="1"/>
</dbReference>
<feature type="region of interest" description="Disordered" evidence="23">
    <location>
        <begin position="1"/>
        <end position="28"/>
    </location>
</feature>
<dbReference type="InterPro" id="IPR006134">
    <property type="entry name" value="DNA-dir_DNA_pol_B_multi_dom"/>
</dbReference>
<dbReference type="CDD" id="cd05533">
    <property type="entry name" value="POLBc_delta"/>
    <property type="match status" value="1"/>
</dbReference>
<feature type="domain" description="C4-type zinc-finger of DNA polymerase delta" evidence="26">
    <location>
        <begin position="1119"/>
        <end position="1158"/>
    </location>
</feature>
<evidence type="ECO:0000256" key="11">
    <source>
        <dbReference type="ARBA" id="ARBA00022801"/>
    </source>
</evidence>
<evidence type="ECO:0000256" key="1">
    <source>
        <dbReference type="ARBA" id="ARBA00001966"/>
    </source>
</evidence>
<dbReference type="InterPro" id="IPR025687">
    <property type="entry name" value="Znf-C4pol"/>
</dbReference>
<keyword evidence="6 22" id="KW-0548">Nucleotidyltransferase</keyword>
<dbReference type="GO" id="GO:0045004">
    <property type="term" value="P:DNA replication proofreading"/>
    <property type="evidence" value="ECO:0007669"/>
    <property type="project" value="TreeGrafter"/>
</dbReference>
<dbReference type="EMBL" id="KQ995246">
    <property type="protein sequence ID" value="KZV47577.1"/>
    <property type="molecule type" value="Genomic_DNA"/>
</dbReference>
<dbReference type="Pfam" id="PF03104">
    <property type="entry name" value="DNA_pol_B_exo1"/>
    <property type="match status" value="1"/>
</dbReference>
<evidence type="ECO:0000256" key="3">
    <source>
        <dbReference type="ARBA" id="ARBA00005755"/>
    </source>
</evidence>
<keyword evidence="29" id="KW-1185">Reference proteome</keyword>
<dbReference type="Proteomes" id="UP000250235">
    <property type="component" value="Unassembled WGS sequence"/>
</dbReference>
<dbReference type="InterPro" id="IPR050240">
    <property type="entry name" value="DNA_pol_type-B"/>
</dbReference>
<dbReference type="PRINTS" id="PR00106">
    <property type="entry name" value="DNAPOLB"/>
</dbReference>
<comment type="subcellular location">
    <subcellularLocation>
        <location evidence="2 22">Nucleus</location>
    </subcellularLocation>
</comment>
<proteinExistence type="inferred from homology"/>
<dbReference type="SUPFAM" id="SSF56672">
    <property type="entry name" value="DNA/RNA polymerases"/>
    <property type="match status" value="1"/>
</dbReference>
<feature type="domain" description="DNA-directed DNA polymerase family B multifunctional" evidence="24">
    <location>
        <begin position="496"/>
        <end position="929"/>
    </location>
</feature>
<keyword evidence="11" id="KW-0378">Hydrolase</keyword>
<evidence type="ECO:0000256" key="10">
    <source>
        <dbReference type="ARBA" id="ARBA00022771"/>
    </source>
</evidence>
<dbReference type="Pfam" id="PF14260">
    <property type="entry name" value="zf-C4pol"/>
    <property type="match status" value="2"/>
</dbReference>
<keyword evidence="13" id="KW-0269">Exonuclease</keyword>
<keyword evidence="18 22" id="KW-0539">Nucleus</keyword>
<comment type="cofactor">
    <cofactor evidence="1 22">
        <name>[4Fe-4S] cluster</name>
        <dbReference type="ChEBI" id="CHEBI:49883"/>
    </cofactor>
</comment>
<dbReference type="SUPFAM" id="SSF53098">
    <property type="entry name" value="Ribonuclease H-like"/>
    <property type="match status" value="1"/>
</dbReference>
<evidence type="ECO:0000259" key="25">
    <source>
        <dbReference type="Pfam" id="PF03104"/>
    </source>
</evidence>
<dbReference type="Gene3D" id="3.30.420.10">
    <property type="entry name" value="Ribonuclease H-like superfamily/Ribonuclease H"/>
    <property type="match status" value="2"/>
</dbReference>
<evidence type="ECO:0000256" key="17">
    <source>
        <dbReference type="ARBA" id="ARBA00023125"/>
    </source>
</evidence>
<evidence type="ECO:0000256" key="9">
    <source>
        <dbReference type="ARBA" id="ARBA00022723"/>
    </source>
</evidence>
<feature type="domain" description="C4-type zinc-finger of DNA polymerase delta" evidence="26">
    <location>
        <begin position="966"/>
        <end position="1027"/>
    </location>
</feature>
<dbReference type="GO" id="GO:0008296">
    <property type="term" value="F:3'-5'-DNA exonuclease activity"/>
    <property type="evidence" value="ECO:0007669"/>
    <property type="project" value="TreeGrafter"/>
</dbReference>
<keyword evidence="4 22" id="KW-0004">4Fe-4S</keyword>
<evidence type="ECO:0000256" key="19">
    <source>
        <dbReference type="ARBA" id="ARBA00049244"/>
    </source>
</evidence>
<keyword evidence="10 22" id="KW-0863">Zinc-finger</keyword>
<keyword evidence="14 22" id="KW-0239">DNA-directed DNA polymerase</keyword>
<dbReference type="PANTHER" id="PTHR10322:SF23">
    <property type="entry name" value="DNA POLYMERASE DELTA CATALYTIC SUBUNIT"/>
    <property type="match status" value="1"/>
</dbReference>
<evidence type="ECO:0000256" key="13">
    <source>
        <dbReference type="ARBA" id="ARBA00022839"/>
    </source>
</evidence>
<keyword evidence="15 22" id="KW-0408">Iron</keyword>
<dbReference type="Pfam" id="PF24055">
    <property type="entry name" value="POL3_N"/>
    <property type="match status" value="1"/>
</dbReference>
<comment type="catalytic activity">
    <reaction evidence="19 22">
        <text>DNA(n) + a 2'-deoxyribonucleoside 5'-triphosphate = DNA(n+1) + diphosphate</text>
        <dbReference type="Rhea" id="RHEA:22508"/>
        <dbReference type="Rhea" id="RHEA-COMP:17339"/>
        <dbReference type="Rhea" id="RHEA-COMP:17340"/>
        <dbReference type="ChEBI" id="CHEBI:33019"/>
        <dbReference type="ChEBI" id="CHEBI:61560"/>
        <dbReference type="ChEBI" id="CHEBI:173112"/>
        <dbReference type="EC" id="2.7.7.7"/>
    </reaction>
</comment>
<evidence type="ECO:0000256" key="7">
    <source>
        <dbReference type="ARBA" id="ARBA00022705"/>
    </source>
</evidence>